<dbReference type="SUPFAM" id="SSF53850">
    <property type="entry name" value="Periplasmic binding protein-like II"/>
    <property type="match status" value="1"/>
</dbReference>
<dbReference type="Pfam" id="PF00496">
    <property type="entry name" value="SBP_bac_5"/>
    <property type="match status" value="1"/>
</dbReference>
<dbReference type="RefSeq" id="WP_087198207.1">
    <property type="nucleotide sequence ID" value="NZ_PPEL01000030.1"/>
</dbReference>
<feature type="domain" description="Solute-binding protein family 5" evidence="5">
    <location>
        <begin position="100"/>
        <end position="459"/>
    </location>
</feature>
<evidence type="ECO:0000256" key="3">
    <source>
        <dbReference type="ARBA" id="ARBA00022729"/>
    </source>
</evidence>
<comment type="similarity">
    <text evidence="1">Belongs to the bacterial solute-binding protein 5 family.</text>
</comment>
<dbReference type="InterPro" id="IPR039424">
    <property type="entry name" value="SBP_5"/>
</dbReference>
<dbReference type="PANTHER" id="PTHR30290">
    <property type="entry name" value="PERIPLASMIC BINDING COMPONENT OF ABC TRANSPORTER"/>
    <property type="match status" value="1"/>
</dbReference>
<keyword evidence="7" id="KW-1185">Reference proteome</keyword>
<keyword evidence="3" id="KW-0732">Signal</keyword>
<feature type="region of interest" description="Disordered" evidence="4">
    <location>
        <begin position="33"/>
        <end position="53"/>
    </location>
</feature>
<dbReference type="InterPro" id="IPR006311">
    <property type="entry name" value="TAT_signal"/>
</dbReference>
<gene>
    <name evidence="6" type="ORF">C2L80_06525</name>
</gene>
<dbReference type="GO" id="GO:0015833">
    <property type="term" value="P:peptide transport"/>
    <property type="evidence" value="ECO:0007669"/>
    <property type="project" value="TreeGrafter"/>
</dbReference>
<dbReference type="GO" id="GO:0042597">
    <property type="term" value="C:periplasmic space"/>
    <property type="evidence" value="ECO:0007669"/>
    <property type="project" value="UniProtKB-ARBA"/>
</dbReference>
<keyword evidence="2" id="KW-0813">Transport</keyword>
<evidence type="ECO:0000256" key="1">
    <source>
        <dbReference type="ARBA" id="ARBA00005695"/>
    </source>
</evidence>
<dbReference type="PROSITE" id="PS51318">
    <property type="entry name" value="TAT"/>
    <property type="match status" value="1"/>
</dbReference>
<evidence type="ECO:0000256" key="4">
    <source>
        <dbReference type="SAM" id="MobiDB-lite"/>
    </source>
</evidence>
<dbReference type="CDD" id="cd08518">
    <property type="entry name" value="PBP2_NikA_DppA_OppA_like_19"/>
    <property type="match status" value="1"/>
</dbReference>
<dbReference type="GO" id="GO:0043190">
    <property type="term" value="C:ATP-binding cassette (ABC) transporter complex"/>
    <property type="evidence" value="ECO:0007669"/>
    <property type="project" value="InterPro"/>
</dbReference>
<dbReference type="GO" id="GO:1904680">
    <property type="term" value="F:peptide transmembrane transporter activity"/>
    <property type="evidence" value="ECO:0007669"/>
    <property type="project" value="TreeGrafter"/>
</dbReference>
<dbReference type="PANTHER" id="PTHR30290:SF9">
    <property type="entry name" value="OLIGOPEPTIDE-BINDING PROTEIN APPA"/>
    <property type="match status" value="1"/>
</dbReference>
<sequence>MDLITRRQFAQLAGTGVVALSLGGVLAGCAGGSGGSGSDGSKGSDDAAGGARPSQVIVSMTPGSEPAAGFDPLVSWGCGEHVHEPLIQSTLIVTDADLNFKNDLATSYECSEDGMTWTFGIRDDVRFTDGQPLTAHDVAFTINGIVNAEASECDLSMVREAVAVDDATVEIHMSKPFNALLYTLAVVGIVPEHAYGEGYGANPVGSGRYLLEQWDKGQQAILVANPDYYGEAPKMERVVVVFMEEDASLAAAQSGQVDVAYTAATYAANQPAGYDLLNCASVDSRGISLPCVPAGGTKSDEGGEYAVGNDVTCDLAVRQAINYGIDRERMIENVLNGYGTVAYSVGDGMPWSSPDMRCETDTEKAKRLLDDAGWVLGADGVREKAGVRASLSLYYAAGDSVRQAIAAEFADQMEGLGIEVNVKGASWDDLYPHQFTDPVVWGWGTNAPVETYNLLYSQGSGNYACYENAAVDDYLDEALSKPNVGDSFDLWKKAQWDGATGAAPQGDAPWVWFANVDHLYFVRESLKVAEQKPHPHGHGWSLVNNVDQWSWA</sequence>
<reference evidence="6 7" key="1">
    <citation type="journal article" date="2018" name="Int. J. Syst. Evol. Microbiol.">
        <title>Rubneribacter badeniensis gen. nov., sp. nov. and Enteroscipio rubneri gen. nov., sp. nov., new members of the Eggerthellaceae isolated from human faeces.</title>
        <authorList>
            <person name="Danylec N."/>
            <person name="Gobl A."/>
            <person name="Stoll D.A."/>
            <person name="Hetzer B."/>
            <person name="Kulling S.E."/>
            <person name="Huch M."/>
        </authorList>
    </citation>
    <scope>NUCLEOTIDE SEQUENCE [LARGE SCALE GENOMIC DNA]</scope>
    <source>
        <strain evidence="6 7">ResAG-85</strain>
    </source>
</reference>
<name>A0A2K2U544_9ACTN</name>
<dbReference type="Proteomes" id="UP000236488">
    <property type="component" value="Unassembled WGS sequence"/>
</dbReference>
<dbReference type="Gene3D" id="3.10.105.10">
    <property type="entry name" value="Dipeptide-binding Protein, Domain 3"/>
    <property type="match status" value="1"/>
</dbReference>
<evidence type="ECO:0000259" key="5">
    <source>
        <dbReference type="Pfam" id="PF00496"/>
    </source>
</evidence>
<protein>
    <submittedName>
        <fullName evidence="6">ABC transporter substrate-binding protein</fullName>
    </submittedName>
</protein>
<dbReference type="PROSITE" id="PS51257">
    <property type="entry name" value="PROKAR_LIPOPROTEIN"/>
    <property type="match status" value="1"/>
</dbReference>
<dbReference type="AlphaFoldDB" id="A0A2K2U544"/>
<proteinExistence type="inferred from homology"/>
<dbReference type="EMBL" id="PPEL01000030">
    <property type="protein sequence ID" value="PNV65446.1"/>
    <property type="molecule type" value="Genomic_DNA"/>
</dbReference>
<dbReference type="Gene3D" id="3.40.190.10">
    <property type="entry name" value="Periplasmic binding protein-like II"/>
    <property type="match status" value="1"/>
</dbReference>
<evidence type="ECO:0000256" key="2">
    <source>
        <dbReference type="ARBA" id="ARBA00022448"/>
    </source>
</evidence>
<evidence type="ECO:0000313" key="7">
    <source>
        <dbReference type="Proteomes" id="UP000236488"/>
    </source>
</evidence>
<dbReference type="PIRSF" id="PIRSF002741">
    <property type="entry name" value="MppA"/>
    <property type="match status" value="1"/>
</dbReference>
<organism evidence="6 7">
    <name type="scientific">Rubneribacter badeniensis</name>
    <dbReference type="NCBI Taxonomy" id="2070688"/>
    <lineage>
        <taxon>Bacteria</taxon>
        <taxon>Bacillati</taxon>
        <taxon>Actinomycetota</taxon>
        <taxon>Coriobacteriia</taxon>
        <taxon>Eggerthellales</taxon>
        <taxon>Eggerthellaceae</taxon>
        <taxon>Rubneribacter</taxon>
    </lineage>
</organism>
<dbReference type="InterPro" id="IPR030678">
    <property type="entry name" value="Peptide/Ni-bd"/>
</dbReference>
<evidence type="ECO:0000313" key="6">
    <source>
        <dbReference type="EMBL" id="PNV65446.1"/>
    </source>
</evidence>
<dbReference type="InterPro" id="IPR000914">
    <property type="entry name" value="SBP_5_dom"/>
</dbReference>
<comment type="caution">
    <text evidence="6">The sequence shown here is derived from an EMBL/GenBank/DDBJ whole genome shotgun (WGS) entry which is preliminary data.</text>
</comment>
<accession>A0A2K2U544</accession>